<comment type="caution">
    <text evidence="2">The sequence shown here is derived from an EMBL/GenBank/DDBJ whole genome shotgun (WGS) entry which is preliminary data.</text>
</comment>
<dbReference type="AlphaFoldDB" id="A0A021VRY4"/>
<dbReference type="EMBL" id="AXCW01000061">
    <property type="protein sequence ID" value="EYR63906.1"/>
    <property type="molecule type" value="Genomic_DNA"/>
</dbReference>
<evidence type="ECO:0000256" key="1">
    <source>
        <dbReference type="SAM" id="MobiDB-lite"/>
    </source>
</evidence>
<dbReference type="RefSeq" id="WP_034224909.1">
    <property type="nucleotide sequence ID" value="NZ_AXCW01000061.1"/>
</dbReference>
<evidence type="ECO:0000313" key="3">
    <source>
        <dbReference type="Proteomes" id="UP000019753"/>
    </source>
</evidence>
<accession>A0A021VRY4</accession>
<evidence type="ECO:0000313" key="2">
    <source>
        <dbReference type="EMBL" id="EYR63906.1"/>
    </source>
</evidence>
<reference evidence="2 3" key="1">
    <citation type="submission" date="2014-01" db="EMBL/GenBank/DDBJ databases">
        <title>Actinotalea ferrariae CF5-4.</title>
        <authorList>
            <person name="Chen F."/>
            <person name="Li Y."/>
            <person name="Wang G."/>
        </authorList>
    </citation>
    <scope>NUCLEOTIDE SEQUENCE [LARGE SCALE GENOMIC DNA]</scope>
    <source>
        <strain evidence="2 3">CF5-4</strain>
    </source>
</reference>
<proteinExistence type="predicted"/>
<dbReference type="OrthoDB" id="4823114at2"/>
<gene>
    <name evidence="2" type="ORF">N866_17355</name>
</gene>
<protein>
    <submittedName>
        <fullName evidence="2">Uncharacterized protein</fullName>
    </submittedName>
</protein>
<keyword evidence="3" id="KW-1185">Reference proteome</keyword>
<feature type="region of interest" description="Disordered" evidence="1">
    <location>
        <begin position="361"/>
        <end position="381"/>
    </location>
</feature>
<name>A0A021VRY4_9CELL</name>
<dbReference type="Proteomes" id="UP000019753">
    <property type="component" value="Unassembled WGS sequence"/>
</dbReference>
<sequence length="381" mass="41139">MSTLDRGRARAVPVPLHPHALRVDGVAAMLNAELADDPVYDGIELQRFDDDVHGTGMLVFLSRRDDRTVDYYAEPGLRLDRAGYRIGAGTRSWTETDLGTARLDVLQDGVVAAVRFTDVDGRLVEVDVDDRDGRPRRRARLLAPVSAGIDRPCSLLLVWLGGFDLVRVTARRPVIRIDGRTASTGRLPGVRLHHRHLIKYAAPLCSVELNRDAGGPAGLGGPHEDAGGDDARADAGAATGRVEATADGTAVRRITAARAPHTAAVTFEPPFPDLRALAPGDPASGRWWLEADGARLTGGAWSAARADDVVDVALDVHERWRPGRLPLLMRVVTAVVPVFRRWPTTYAWRATVDLGNPQQVSGGWHRTGGQDGAAYRRATGS</sequence>
<organism evidence="2 3">
    <name type="scientific">Actinotalea ferrariae CF5-4</name>
    <dbReference type="NCBI Taxonomy" id="948458"/>
    <lineage>
        <taxon>Bacteria</taxon>
        <taxon>Bacillati</taxon>
        <taxon>Actinomycetota</taxon>
        <taxon>Actinomycetes</taxon>
        <taxon>Micrococcales</taxon>
        <taxon>Cellulomonadaceae</taxon>
        <taxon>Actinotalea</taxon>
    </lineage>
</organism>